<name>A0A0W0GEM8_MONRR</name>
<organism evidence="2 3">
    <name type="scientific">Moniliophthora roreri</name>
    <name type="common">Frosty pod rot fungus</name>
    <name type="synonym">Monilia roreri</name>
    <dbReference type="NCBI Taxonomy" id="221103"/>
    <lineage>
        <taxon>Eukaryota</taxon>
        <taxon>Fungi</taxon>
        <taxon>Dikarya</taxon>
        <taxon>Basidiomycota</taxon>
        <taxon>Agaricomycotina</taxon>
        <taxon>Agaricomycetes</taxon>
        <taxon>Agaricomycetidae</taxon>
        <taxon>Agaricales</taxon>
        <taxon>Marasmiineae</taxon>
        <taxon>Marasmiaceae</taxon>
        <taxon>Moniliophthora</taxon>
    </lineage>
</organism>
<sequence>MPYCVTIATACVPSSLTELLMPHPHTSYCFIFRDHSLGGEFTFFIVLVENHGFFSVFQRLTISDDEVAPQLKHPKFDAETREWLINQLKPGSELLAMEAVAKLPPPRPSMYRIGGEIGSVHSRSDVASQDTKLDVQGLAVGENSEKEEGAEIVDRGEIVG</sequence>
<dbReference type="EMBL" id="LATX01000165">
    <property type="protein sequence ID" value="KTB47023.1"/>
    <property type="molecule type" value="Genomic_DNA"/>
</dbReference>
<feature type="compositionally biased region" description="Basic and acidic residues" evidence="1">
    <location>
        <begin position="143"/>
        <end position="160"/>
    </location>
</feature>
<gene>
    <name evidence="2" type="ORF">WG66_400</name>
</gene>
<reference evidence="2 3" key="1">
    <citation type="submission" date="2015-12" db="EMBL/GenBank/DDBJ databases">
        <title>Draft genome sequence of Moniliophthora roreri, the causal agent of frosty pod rot of cacao.</title>
        <authorList>
            <person name="Aime M.C."/>
            <person name="Diaz-Valderrama J.R."/>
            <person name="Kijpornyongpan T."/>
            <person name="Phillips-Mora W."/>
        </authorList>
    </citation>
    <scope>NUCLEOTIDE SEQUENCE [LARGE SCALE GENOMIC DNA]</scope>
    <source>
        <strain evidence="2 3">MCA 2952</strain>
    </source>
</reference>
<evidence type="ECO:0000313" key="2">
    <source>
        <dbReference type="EMBL" id="KTB47023.1"/>
    </source>
</evidence>
<dbReference type="Proteomes" id="UP000054988">
    <property type="component" value="Unassembled WGS sequence"/>
</dbReference>
<comment type="caution">
    <text evidence="2">The sequence shown here is derived from an EMBL/GenBank/DDBJ whole genome shotgun (WGS) entry which is preliminary data.</text>
</comment>
<dbReference type="AlphaFoldDB" id="A0A0W0GEM8"/>
<feature type="region of interest" description="Disordered" evidence="1">
    <location>
        <begin position="141"/>
        <end position="160"/>
    </location>
</feature>
<protein>
    <submittedName>
        <fullName evidence="2">Uncharacterized protein</fullName>
    </submittedName>
</protein>
<accession>A0A0W0GEM8</accession>
<proteinExistence type="predicted"/>
<evidence type="ECO:0000313" key="3">
    <source>
        <dbReference type="Proteomes" id="UP000054988"/>
    </source>
</evidence>
<evidence type="ECO:0000256" key="1">
    <source>
        <dbReference type="SAM" id="MobiDB-lite"/>
    </source>
</evidence>